<organism evidence="1 2">
    <name type="scientific">Rattus norvegicus</name>
    <name type="common">Rat</name>
    <dbReference type="NCBI Taxonomy" id="10116"/>
    <lineage>
        <taxon>Eukaryota</taxon>
        <taxon>Metazoa</taxon>
        <taxon>Chordata</taxon>
        <taxon>Craniata</taxon>
        <taxon>Vertebrata</taxon>
        <taxon>Euteleostomi</taxon>
        <taxon>Mammalia</taxon>
        <taxon>Eutheria</taxon>
        <taxon>Euarchontoglires</taxon>
        <taxon>Glires</taxon>
        <taxon>Rodentia</taxon>
        <taxon>Myomorpha</taxon>
        <taxon>Muroidea</taxon>
        <taxon>Muridae</taxon>
        <taxon>Murinae</taxon>
        <taxon>Rattus</taxon>
    </lineage>
</organism>
<evidence type="ECO:0000313" key="1">
    <source>
        <dbReference type="EMBL" id="EDM09964.1"/>
    </source>
</evidence>
<name>A6I4K6_RAT</name>
<sequence>MFKTLGTSIAITVQRKEKLYSFKMALGGLQKGPDCTGNTQNL</sequence>
<gene>
    <name evidence="1" type="ORF">rCG_44401</name>
</gene>
<reference evidence="2" key="1">
    <citation type="submission" date="2005-09" db="EMBL/GenBank/DDBJ databases">
        <authorList>
            <person name="Mural R.J."/>
            <person name="Li P.W."/>
            <person name="Adams M.D."/>
            <person name="Amanatides P.G."/>
            <person name="Baden-Tillson H."/>
            <person name="Barnstead M."/>
            <person name="Chin S.H."/>
            <person name="Dew I."/>
            <person name="Evans C.A."/>
            <person name="Ferriera S."/>
            <person name="Flanigan M."/>
            <person name="Fosler C."/>
            <person name="Glodek A."/>
            <person name="Gu Z."/>
            <person name="Holt R.A."/>
            <person name="Jennings D."/>
            <person name="Kraft C.L."/>
            <person name="Lu F."/>
            <person name="Nguyen T."/>
            <person name="Nusskern D.R."/>
            <person name="Pfannkoch C.M."/>
            <person name="Sitter C."/>
            <person name="Sutton G.G."/>
            <person name="Venter J.C."/>
            <person name="Wang Z."/>
            <person name="Woodage T."/>
            <person name="Zheng X.H."/>
            <person name="Zhong F."/>
        </authorList>
    </citation>
    <scope>NUCLEOTIDE SEQUENCE [LARGE SCALE GENOMIC DNA]</scope>
    <source>
        <strain>BN</strain>
        <strain evidence="2">Sprague-Dawley</strain>
    </source>
</reference>
<accession>A6I4K6</accession>
<protein>
    <submittedName>
        <fullName evidence="1">RCG44401</fullName>
    </submittedName>
</protein>
<evidence type="ECO:0000313" key="2">
    <source>
        <dbReference type="Proteomes" id="UP000234681"/>
    </source>
</evidence>
<proteinExistence type="predicted"/>
<dbReference type="AlphaFoldDB" id="A6I4K6"/>
<dbReference type="EMBL" id="CH473955">
    <property type="protein sequence ID" value="EDM09964.1"/>
    <property type="molecule type" value="Genomic_DNA"/>
</dbReference>
<dbReference type="Proteomes" id="UP000234681">
    <property type="component" value="Chromosome 2"/>
</dbReference>